<sequence>MEPTKEQLQEEIMEILYQKSLQKPLWVTCSEVYWNIKNIKVSERSVREALDWLVKNDVVICQAEKYQISKREFIEMSERKKTETDHPVSRQPETKYANTSQQAEHAPSLRTSHSRNNLFFVIIALIAFLLSGILIGILLFNHYAKDENIHSVPQLQITQEADSITLSSLHVRGMGYIQEEYTLNQNFKNLSRSLNEQQGINQEILAQLRVQQEQINSLMKYNEQQACAIEQYQRQIHIYLWILGAAALVTSSLLIAWYGRRN</sequence>
<protein>
    <submittedName>
        <fullName evidence="3">DUF5457 domain-containing protein</fullName>
    </submittedName>
</protein>
<gene>
    <name evidence="3" type="ORF">NW209_14440</name>
</gene>
<comment type="caution">
    <text evidence="3">The sequence shown here is derived from an EMBL/GenBank/DDBJ whole genome shotgun (WGS) entry which is preliminary data.</text>
</comment>
<reference evidence="3 4" key="1">
    <citation type="submission" date="2022-08" db="EMBL/GenBank/DDBJ databases">
        <authorList>
            <person name="Zeman M."/>
            <person name="Kubasova T."/>
        </authorList>
    </citation>
    <scope>NUCLEOTIDE SEQUENCE [LARGE SCALE GENOMIC DNA]</scope>
    <source>
        <strain evidence="3 4">ET62</strain>
    </source>
</reference>
<keyword evidence="2" id="KW-0472">Membrane</keyword>
<keyword evidence="4" id="KW-1185">Reference proteome</keyword>
<accession>A0AAW5N427</accession>
<organism evidence="3 4">
    <name type="scientific">Phocaeicola barnesiae</name>
    <dbReference type="NCBI Taxonomy" id="376804"/>
    <lineage>
        <taxon>Bacteria</taxon>
        <taxon>Pseudomonadati</taxon>
        <taxon>Bacteroidota</taxon>
        <taxon>Bacteroidia</taxon>
        <taxon>Bacteroidales</taxon>
        <taxon>Bacteroidaceae</taxon>
        <taxon>Phocaeicola</taxon>
    </lineage>
</organism>
<evidence type="ECO:0000313" key="3">
    <source>
        <dbReference type="EMBL" id="MCR8875187.1"/>
    </source>
</evidence>
<feature type="region of interest" description="Disordered" evidence="1">
    <location>
        <begin position="79"/>
        <end position="109"/>
    </location>
</feature>
<name>A0AAW5N427_9BACT</name>
<evidence type="ECO:0000256" key="1">
    <source>
        <dbReference type="SAM" id="MobiDB-lite"/>
    </source>
</evidence>
<keyword evidence="2" id="KW-0812">Transmembrane</keyword>
<dbReference type="EMBL" id="JANRHJ010000022">
    <property type="protein sequence ID" value="MCR8875187.1"/>
    <property type="molecule type" value="Genomic_DNA"/>
</dbReference>
<evidence type="ECO:0000313" key="4">
    <source>
        <dbReference type="Proteomes" id="UP001204579"/>
    </source>
</evidence>
<keyword evidence="2" id="KW-1133">Transmembrane helix</keyword>
<dbReference type="Pfam" id="PF17540">
    <property type="entry name" value="DUF5457"/>
    <property type="match status" value="1"/>
</dbReference>
<dbReference type="AlphaFoldDB" id="A0AAW5N427"/>
<feature type="compositionally biased region" description="Polar residues" evidence="1">
    <location>
        <begin position="96"/>
        <end position="109"/>
    </location>
</feature>
<dbReference type="Proteomes" id="UP001204579">
    <property type="component" value="Unassembled WGS sequence"/>
</dbReference>
<feature type="compositionally biased region" description="Basic and acidic residues" evidence="1">
    <location>
        <begin position="79"/>
        <end position="88"/>
    </location>
</feature>
<dbReference type="InterPro" id="IPR035207">
    <property type="entry name" value="DUF5457"/>
</dbReference>
<evidence type="ECO:0000256" key="2">
    <source>
        <dbReference type="SAM" id="Phobius"/>
    </source>
</evidence>
<dbReference type="RefSeq" id="WP_204441043.1">
    <property type="nucleotide sequence ID" value="NZ_JANRHJ010000022.1"/>
</dbReference>
<feature type="transmembrane region" description="Helical" evidence="2">
    <location>
        <begin position="238"/>
        <end position="259"/>
    </location>
</feature>
<proteinExistence type="predicted"/>
<feature type="transmembrane region" description="Helical" evidence="2">
    <location>
        <begin position="118"/>
        <end position="140"/>
    </location>
</feature>